<keyword evidence="2" id="KW-0808">Transferase</keyword>
<reference evidence="3" key="1">
    <citation type="journal article" date="2020" name="bioRxiv">
        <title>A rank-normalized archaeal taxonomy based on genome phylogeny resolves widespread incomplete and uneven classifications.</title>
        <authorList>
            <person name="Rinke C."/>
            <person name="Chuvochina M."/>
            <person name="Mussig A.J."/>
            <person name="Chaumeil P.-A."/>
            <person name="Waite D.W."/>
            <person name="Whitman W.B."/>
            <person name="Parks D.H."/>
            <person name="Hugenholtz P."/>
        </authorList>
    </citation>
    <scope>NUCLEOTIDE SEQUENCE [LARGE SCALE GENOMIC DNA]</scope>
</reference>
<dbReference type="GO" id="GO:0008168">
    <property type="term" value="F:methyltransferase activity"/>
    <property type="evidence" value="ECO:0007669"/>
    <property type="project" value="UniProtKB-KW"/>
</dbReference>
<keyword evidence="2" id="KW-0489">Methyltransferase</keyword>
<sequence length="271" mass="31395">MTEKTGLMPKINLLRDKKVLGKSWGQTYNKYFGNKKNMLAFVKKIFPHIPKKKELKILYACSGPGFLGEDLVSALEKKRIKATLLLVDVSKKHLEQNKNPKTRKLCSDLLKARIREKFDVIIMRSSLDYFWTEKSQVRILKKLKRWLNAGGVFFNQAASMPTLVQRNLADKIYSSNNKIGKRHFQCDSDIFKIYKKSGFEKIRKIGTAPELKISEKEHAERYSISKEDVKRIQKIIAKIPAKKRPNIKATETGYSMTFIYPIYSAKINEET</sequence>
<evidence type="ECO:0000313" key="2">
    <source>
        <dbReference type="EMBL" id="HIH21064.1"/>
    </source>
</evidence>
<organism evidence="2 3">
    <name type="scientific">Candidatus Iainarchaeum sp</name>
    <dbReference type="NCBI Taxonomy" id="3101447"/>
    <lineage>
        <taxon>Archaea</taxon>
        <taxon>Candidatus Iainarchaeota</taxon>
        <taxon>Candidatus Iainarchaeia</taxon>
        <taxon>Candidatus Iainarchaeales</taxon>
        <taxon>Candidatus Iainarchaeaceae</taxon>
        <taxon>Candidatus Iainarchaeum</taxon>
    </lineage>
</organism>
<evidence type="ECO:0000259" key="1">
    <source>
        <dbReference type="Pfam" id="PF08241"/>
    </source>
</evidence>
<dbReference type="CDD" id="cd02440">
    <property type="entry name" value="AdoMet_MTases"/>
    <property type="match status" value="1"/>
</dbReference>
<dbReference type="SUPFAM" id="SSF53335">
    <property type="entry name" value="S-adenosyl-L-methionine-dependent methyltransferases"/>
    <property type="match status" value="1"/>
</dbReference>
<gene>
    <name evidence="2" type="ORF">HA222_00170</name>
</gene>
<dbReference type="GO" id="GO:0032259">
    <property type="term" value="P:methylation"/>
    <property type="evidence" value="ECO:0007669"/>
    <property type="project" value="UniProtKB-KW"/>
</dbReference>
<protein>
    <submittedName>
        <fullName evidence="2">Class I SAM-dependent methyltransferase</fullName>
    </submittedName>
</protein>
<accession>A0A7J4JUE4</accession>
<proteinExistence type="predicted"/>
<dbReference type="Proteomes" id="UP000590964">
    <property type="component" value="Unassembled WGS sequence"/>
</dbReference>
<comment type="caution">
    <text evidence="2">The sequence shown here is derived from an EMBL/GenBank/DDBJ whole genome shotgun (WGS) entry which is preliminary data.</text>
</comment>
<evidence type="ECO:0000313" key="3">
    <source>
        <dbReference type="Proteomes" id="UP000590964"/>
    </source>
</evidence>
<dbReference type="AlphaFoldDB" id="A0A7J4JUE4"/>
<feature type="domain" description="Methyltransferase type 11" evidence="1">
    <location>
        <begin position="74"/>
        <end position="154"/>
    </location>
</feature>
<name>A0A7J4JUE4_9ARCH</name>
<dbReference type="Pfam" id="PF08241">
    <property type="entry name" value="Methyltransf_11"/>
    <property type="match status" value="1"/>
</dbReference>
<dbReference type="EMBL" id="DUFW01000003">
    <property type="protein sequence ID" value="HIH21064.1"/>
    <property type="molecule type" value="Genomic_DNA"/>
</dbReference>
<dbReference type="InterPro" id="IPR013216">
    <property type="entry name" value="Methyltransf_11"/>
</dbReference>
<dbReference type="Gene3D" id="3.40.50.150">
    <property type="entry name" value="Vaccinia Virus protein VP39"/>
    <property type="match status" value="1"/>
</dbReference>
<dbReference type="InterPro" id="IPR029063">
    <property type="entry name" value="SAM-dependent_MTases_sf"/>
</dbReference>